<reference evidence="3 4" key="1">
    <citation type="submission" date="2024-04" db="EMBL/GenBank/DDBJ databases">
        <title>Tritrichomonas musculus Genome.</title>
        <authorList>
            <person name="Alves-Ferreira E."/>
            <person name="Grigg M."/>
            <person name="Lorenzi H."/>
            <person name="Galac M."/>
        </authorList>
    </citation>
    <scope>NUCLEOTIDE SEQUENCE [LARGE SCALE GENOMIC DNA]</scope>
    <source>
        <strain evidence="3 4">EAF2021</strain>
    </source>
</reference>
<comment type="caution">
    <text evidence="3">The sequence shown here is derived from an EMBL/GenBank/DDBJ whole genome shotgun (WGS) entry which is preliminary data.</text>
</comment>
<feature type="region of interest" description="Disordered" evidence="2">
    <location>
        <begin position="483"/>
        <end position="509"/>
    </location>
</feature>
<feature type="compositionally biased region" description="Basic and acidic residues" evidence="2">
    <location>
        <begin position="110"/>
        <end position="131"/>
    </location>
</feature>
<keyword evidence="4" id="KW-1185">Reference proteome</keyword>
<dbReference type="PANTHER" id="PTHR47026">
    <property type="entry name" value="PIGMENTOSA GTPASE REGULATOR-LIKE PROTEIN, PUTATIVE-RELATED"/>
    <property type="match status" value="1"/>
</dbReference>
<keyword evidence="1" id="KW-0175">Coiled coil</keyword>
<dbReference type="Proteomes" id="UP001470230">
    <property type="component" value="Unassembled WGS sequence"/>
</dbReference>
<evidence type="ECO:0000313" key="3">
    <source>
        <dbReference type="EMBL" id="KAK8892071.1"/>
    </source>
</evidence>
<feature type="compositionally biased region" description="Acidic residues" evidence="2">
    <location>
        <begin position="25"/>
        <end position="39"/>
    </location>
</feature>
<feature type="coiled-coil region" evidence="1">
    <location>
        <begin position="313"/>
        <end position="362"/>
    </location>
</feature>
<evidence type="ECO:0000256" key="2">
    <source>
        <dbReference type="SAM" id="MobiDB-lite"/>
    </source>
</evidence>
<feature type="compositionally biased region" description="Basic and acidic residues" evidence="2">
    <location>
        <begin position="139"/>
        <end position="152"/>
    </location>
</feature>
<feature type="compositionally biased region" description="Basic and acidic residues" evidence="2">
    <location>
        <begin position="83"/>
        <end position="103"/>
    </location>
</feature>
<dbReference type="PANTHER" id="PTHR47026:SF2">
    <property type="entry name" value="FLAGELLAR ASSOCIATED PROTEIN"/>
    <property type="match status" value="1"/>
</dbReference>
<dbReference type="EMBL" id="JAPFFF010000004">
    <property type="protein sequence ID" value="KAK8892071.1"/>
    <property type="molecule type" value="Genomic_DNA"/>
</dbReference>
<protein>
    <submittedName>
        <fullName evidence="3">Uncharacterized protein</fullName>
    </submittedName>
</protein>
<name>A0ABR2KMV6_9EUKA</name>
<evidence type="ECO:0000313" key="4">
    <source>
        <dbReference type="Proteomes" id="UP001470230"/>
    </source>
</evidence>
<evidence type="ECO:0000256" key="1">
    <source>
        <dbReference type="SAM" id="Coils"/>
    </source>
</evidence>
<accession>A0ABR2KMV6</accession>
<feature type="compositionally biased region" description="Basic residues" evidence="2">
    <location>
        <begin position="224"/>
        <end position="237"/>
    </location>
</feature>
<sequence>MSSDEEHQDTNASGDEGENAQLKLDDDDNSSDSDGDNNSDENGSVTGTLEDAGENMANKLLGGKSDKTDSDENDSETGTSSKAKNDDSDKEESDRDKEEKNSDSEENDSEKEKSNSDKDESNSDKEEKDSDKEESDSEKEEKNSDKEEKDSDKEESDSEKEEKDSDKEESNSDKGSSDSDSEKDEQGDDNSNEDSDEEEKSNDQDKSKDQSMMMITEISNVVKPPKKPKGSTGRRMKPQTESLPSYSDDEILDQINIMMKEKKLPDECYHQPIRNYISRFQLDAAERGDYKKAEELETYLETLTDLLNQDDSESREKMRKEQVEEKIRKVKERHEAFLSDWNAEREKKLQEQEQTQKAMEDRHQKEIDLFQAECNDQVFIQRYNKPSQNLINLRKAENQFAMAKLFDRAKHLKKQADDLQQVETKEAEKKMSDAVMIRYQAISERQEREKECLEQHNQSILELLDRKKEKEQLSYEKALNNLNTQLEPPPNKDKMEKIKPQATKRPIRNNIELTKFKSPATLDIPSIDVSKFRKTKKIIKPTKANNTIKKREK</sequence>
<feature type="compositionally biased region" description="Acidic residues" evidence="2">
    <location>
        <begin position="179"/>
        <end position="200"/>
    </location>
</feature>
<feature type="compositionally biased region" description="Basic and acidic residues" evidence="2">
    <location>
        <begin position="490"/>
        <end position="499"/>
    </location>
</feature>
<feature type="compositionally biased region" description="Basic and acidic residues" evidence="2">
    <location>
        <begin position="160"/>
        <end position="177"/>
    </location>
</feature>
<feature type="coiled-coil region" evidence="1">
    <location>
        <begin position="402"/>
        <end position="481"/>
    </location>
</feature>
<feature type="region of interest" description="Disordered" evidence="2">
    <location>
        <begin position="1"/>
        <end position="248"/>
    </location>
</feature>
<gene>
    <name evidence="3" type="ORF">M9Y10_029293</name>
</gene>
<organism evidence="3 4">
    <name type="scientific">Tritrichomonas musculus</name>
    <dbReference type="NCBI Taxonomy" id="1915356"/>
    <lineage>
        <taxon>Eukaryota</taxon>
        <taxon>Metamonada</taxon>
        <taxon>Parabasalia</taxon>
        <taxon>Tritrichomonadida</taxon>
        <taxon>Tritrichomonadidae</taxon>
        <taxon>Tritrichomonas</taxon>
    </lineage>
</organism>
<proteinExistence type="predicted"/>